<feature type="compositionally biased region" description="Low complexity" evidence="3">
    <location>
        <begin position="23"/>
        <end position="36"/>
    </location>
</feature>
<keyword evidence="2" id="KW-0067">ATP-binding</keyword>
<dbReference type="GO" id="GO:0005524">
    <property type="term" value="F:ATP binding"/>
    <property type="evidence" value="ECO:0007669"/>
    <property type="project" value="UniProtKB-KW"/>
</dbReference>
<dbReference type="InterPro" id="IPR006500">
    <property type="entry name" value="Helicase_put_C_phage/plasmid"/>
</dbReference>
<dbReference type="SUPFAM" id="SSF52540">
    <property type="entry name" value="P-loop containing nucleoside triphosphate hydrolases"/>
    <property type="match status" value="1"/>
</dbReference>
<feature type="compositionally biased region" description="Polar residues" evidence="3">
    <location>
        <begin position="39"/>
        <end position="48"/>
    </location>
</feature>
<reference evidence="5 6" key="1">
    <citation type="journal article" date="2015" name="Stand. Genomic Sci.">
        <title>Genomic Encyclopedia of Bacterial and Archaeal Type Strains, Phase III: the genomes of soil and plant-associated and newly described type strains.</title>
        <authorList>
            <person name="Whitman W.B."/>
            <person name="Woyke T."/>
            <person name="Klenk H.P."/>
            <person name="Zhou Y."/>
            <person name="Lilburn T.G."/>
            <person name="Beck B.J."/>
            <person name="De Vos P."/>
            <person name="Vandamme P."/>
            <person name="Eisen J.A."/>
            <person name="Garrity G."/>
            <person name="Hugenholtz P."/>
            <person name="Kyrpides N.C."/>
        </authorList>
    </citation>
    <scope>NUCLEOTIDE SEQUENCE [LARGE SCALE GENOMIC DNA]</scope>
    <source>
        <strain evidence="5 6">RF6</strain>
    </source>
</reference>
<feature type="compositionally biased region" description="Polar residues" evidence="3">
    <location>
        <begin position="1"/>
        <end position="10"/>
    </location>
</feature>
<dbReference type="InterPro" id="IPR014818">
    <property type="entry name" value="Phage/plasmid_primase_P4_C"/>
</dbReference>
<feature type="domain" description="SF3 helicase" evidence="4">
    <location>
        <begin position="345"/>
        <end position="501"/>
    </location>
</feature>
<dbReference type="RefSeq" id="WP_130453979.1">
    <property type="nucleotide sequence ID" value="NZ_QYAG01000001.1"/>
</dbReference>
<evidence type="ECO:0000256" key="2">
    <source>
        <dbReference type="ARBA" id="ARBA00022840"/>
    </source>
</evidence>
<name>A0A4V6MD05_9MICO</name>
<evidence type="ECO:0000256" key="3">
    <source>
        <dbReference type="SAM" id="MobiDB-lite"/>
    </source>
</evidence>
<feature type="region of interest" description="Disordered" evidence="3">
    <location>
        <begin position="1"/>
        <end position="74"/>
    </location>
</feature>
<evidence type="ECO:0000259" key="4">
    <source>
        <dbReference type="PROSITE" id="PS51206"/>
    </source>
</evidence>
<dbReference type="OrthoDB" id="9763644at2"/>
<dbReference type="PROSITE" id="PS51206">
    <property type="entry name" value="SF3_HELICASE_1"/>
    <property type="match status" value="1"/>
</dbReference>
<feature type="compositionally biased region" description="Gly residues" evidence="3">
    <location>
        <begin position="668"/>
        <end position="680"/>
    </location>
</feature>
<keyword evidence="6" id="KW-1185">Reference proteome</keyword>
<feature type="region of interest" description="Disordered" evidence="3">
    <location>
        <begin position="665"/>
        <end position="697"/>
    </location>
</feature>
<dbReference type="Gene3D" id="3.40.50.300">
    <property type="entry name" value="P-loop containing nucleotide triphosphate hydrolases"/>
    <property type="match status" value="1"/>
</dbReference>
<sequence length="836" mass="91344">MPETTPQSAPETGGTPGKESRPAGNGAAEFGAGAEALNYPQSNANENDSQQEKRASSGTAAAKPVTSPQKKLSSAVPAFERKVLTDQPVSRFSRMTRRGIIGDVTSRAIEQWKLSDAGHESARAKEQELVCLTNRAFKHRGVEFIEKKDASQGDYKPLLELTDWQAAELLSAFPGIVDDEGFDFVGQYGERVGSAAIARIVAQKHVIVRIELAAGIERLGVYQDSGEDEGIHSIEASALTAAVRSVMPGAKRYFVAEVADALATLDGLVPKRTITREAHLSIPVANGVYNRRTRRLEPHSPERVFVWKSPVAYDPTAECPVIVNPDDGTTWSADELVTSMTDDAEVQEVLWQLFCAAVFPNHPWNKAGFLYSALGNNGKGTLLRAIRGIVGSRNTWNGDLQALCAQFLPGRVMTVQHAIADENDVGARVESLSTLKSVLTEDAWSLEAKHQDPVDMNHRMYVLQCINELPQVRDRSDSWARRGVFIPCTAHFEGNERRYIKSDYVGREDVQCYYLRRALECDAQEFSEPQACLDLKAEMVRENDSVRAFWHEFESQFVWDGLPWGFVYDLYRKWFGEEYPGSKPPSSKEFRKSLRIEVAKSSTWDDGGRNGSTTGARFRASSHCKVHEPLSHRCYRDRDEADLGLGSKWTYDRLAEDQRGIVRIGASAAGGGPSGSGGGNAPAPGPADDGALDGTADGAAEDCVEDVPLSSEDLAAAGSAYLALPVQEQSHRVLTGQPREAEFDRRVREIGSAMRGEREQKRAEAEALLAVIDYPRTPLPEAPPSGPQPTVTAAGDESPPQPSLVGADDLAALAARGFRVVARPGRTQEHESNERS</sequence>
<comment type="caution">
    <text evidence="5">The sequence shown here is derived from an EMBL/GenBank/DDBJ whole genome shotgun (WGS) entry which is preliminary data.</text>
</comment>
<dbReference type="NCBIfam" id="TIGR01613">
    <property type="entry name" value="primase_Cterm"/>
    <property type="match status" value="1"/>
</dbReference>
<feature type="region of interest" description="Disordered" evidence="3">
    <location>
        <begin position="776"/>
        <end position="806"/>
    </location>
</feature>
<dbReference type="InterPro" id="IPR014015">
    <property type="entry name" value="Helicase_SF3_DNA-vir"/>
</dbReference>
<dbReference type="InterPro" id="IPR045455">
    <property type="entry name" value="NrS-1_pol-like_helicase"/>
</dbReference>
<accession>A0A4V6MD05</accession>
<dbReference type="InterPro" id="IPR027417">
    <property type="entry name" value="P-loop_NTPase"/>
</dbReference>
<evidence type="ECO:0000256" key="1">
    <source>
        <dbReference type="ARBA" id="ARBA00022741"/>
    </source>
</evidence>
<dbReference type="AlphaFoldDB" id="A0A4V6MD05"/>
<feature type="compositionally biased region" description="Pro residues" evidence="3">
    <location>
        <begin position="777"/>
        <end position="787"/>
    </location>
</feature>
<dbReference type="EMBL" id="SHKI01000004">
    <property type="protein sequence ID" value="RZT66389.1"/>
    <property type="molecule type" value="Genomic_DNA"/>
</dbReference>
<evidence type="ECO:0000313" key="5">
    <source>
        <dbReference type="EMBL" id="RZT66389.1"/>
    </source>
</evidence>
<dbReference type="Pfam" id="PF08706">
    <property type="entry name" value="D5_N"/>
    <property type="match status" value="1"/>
</dbReference>
<dbReference type="Proteomes" id="UP000291832">
    <property type="component" value="Unassembled WGS sequence"/>
</dbReference>
<keyword evidence="1" id="KW-0547">Nucleotide-binding</keyword>
<dbReference type="Pfam" id="PF19263">
    <property type="entry name" value="DUF5906"/>
    <property type="match status" value="1"/>
</dbReference>
<gene>
    <name evidence="5" type="ORF">EV139_1826</name>
</gene>
<proteinExistence type="predicted"/>
<protein>
    <submittedName>
        <fullName evidence="5">P4 family phage/plasmid primase-like protein</fullName>
    </submittedName>
</protein>
<evidence type="ECO:0000313" key="6">
    <source>
        <dbReference type="Proteomes" id="UP000291832"/>
    </source>
</evidence>
<feature type="compositionally biased region" description="Low complexity" evidence="3">
    <location>
        <begin position="686"/>
        <end position="697"/>
    </location>
</feature>
<organism evidence="5 6">
    <name type="scientific">Leucobacter luti</name>
    <dbReference type="NCBI Taxonomy" id="340320"/>
    <lineage>
        <taxon>Bacteria</taxon>
        <taxon>Bacillati</taxon>
        <taxon>Actinomycetota</taxon>
        <taxon>Actinomycetes</taxon>
        <taxon>Micrococcales</taxon>
        <taxon>Microbacteriaceae</taxon>
        <taxon>Leucobacter</taxon>
    </lineage>
</organism>